<dbReference type="OrthoDB" id="6711230at2"/>
<evidence type="ECO:0000313" key="2">
    <source>
        <dbReference type="Proteomes" id="UP000001947"/>
    </source>
</evidence>
<gene>
    <name evidence="1" type="ordered locus">Sde_0442</name>
</gene>
<evidence type="ECO:0000313" key="1">
    <source>
        <dbReference type="EMBL" id="ABD79706.1"/>
    </source>
</evidence>
<proteinExistence type="predicted"/>
<dbReference type="GeneID" id="98615792"/>
<sequence>MTGLNHDFLVIDSESFSIDNYEEYKQSDYVEIHDDLLSYFADTLAWLSSYNPCMEEEATGLCWYGPTIIKCESASKLKSILSGWLQILYEAPDIVSLKGSWSWIEGESQDSGSYEKLTFSKNELVVKLKKLISFCELVRSSGGNKCLLHIGI</sequence>
<protein>
    <submittedName>
        <fullName evidence="1">Coproporphyrinogen III oxidase</fullName>
    </submittedName>
</protein>
<keyword evidence="2" id="KW-1185">Reference proteome</keyword>
<dbReference type="HOGENOM" id="CLU_139018_0_0_6"/>
<organism evidence="1 2">
    <name type="scientific">Saccharophagus degradans (strain 2-40 / ATCC 43961 / DSM 17024)</name>
    <dbReference type="NCBI Taxonomy" id="203122"/>
    <lineage>
        <taxon>Bacteria</taxon>
        <taxon>Pseudomonadati</taxon>
        <taxon>Pseudomonadota</taxon>
        <taxon>Gammaproteobacteria</taxon>
        <taxon>Cellvibrionales</taxon>
        <taxon>Cellvibrionaceae</taxon>
        <taxon>Saccharophagus</taxon>
    </lineage>
</organism>
<accession>Q21NM3</accession>
<reference evidence="1 2" key="1">
    <citation type="journal article" date="2008" name="PLoS Genet.">
        <title>Complete genome sequence of the complex carbohydrate-degrading marine bacterium, Saccharophagus degradans strain 2-40 T.</title>
        <authorList>
            <person name="Weiner R.M."/>
            <person name="Taylor L.E.II."/>
            <person name="Henrissat B."/>
            <person name="Hauser L."/>
            <person name="Land M."/>
            <person name="Coutinho P.M."/>
            <person name="Rancurel C."/>
            <person name="Saunders E.H."/>
            <person name="Longmire A.G."/>
            <person name="Zhang H."/>
            <person name="Bayer E.A."/>
            <person name="Gilbert H.J."/>
            <person name="Larimer F."/>
            <person name="Zhulin I.B."/>
            <person name="Ekborg N.A."/>
            <person name="Lamed R."/>
            <person name="Richardson P.M."/>
            <person name="Borovok I."/>
            <person name="Hutcheson S."/>
        </authorList>
    </citation>
    <scope>NUCLEOTIDE SEQUENCE [LARGE SCALE GENOMIC DNA]</scope>
    <source>
        <strain evidence="2">2-40 / ATCC 43961 / DSM 17024</strain>
    </source>
</reference>
<dbReference type="KEGG" id="sde:Sde_0442"/>
<dbReference type="eggNOG" id="ENOG50331ET">
    <property type="taxonomic scope" value="Bacteria"/>
</dbReference>
<name>Q21NM3_SACD2</name>
<dbReference type="AlphaFoldDB" id="Q21NM3"/>
<dbReference type="EMBL" id="CP000282">
    <property type="protein sequence ID" value="ABD79706.1"/>
    <property type="molecule type" value="Genomic_DNA"/>
</dbReference>
<dbReference type="Proteomes" id="UP000001947">
    <property type="component" value="Chromosome"/>
</dbReference>
<dbReference type="RefSeq" id="WP_011466930.1">
    <property type="nucleotide sequence ID" value="NC_007912.1"/>
</dbReference>